<dbReference type="GO" id="GO:0004519">
    <property type="term" value="F:endonuclease activity"/>
    <property type="evidence" value="ECO:0007669"/>
    <property type="project" value="InterPro"/>
</dbReference>
<accession>A0A5Q2V8N5</accession>
<name>A0A5Q2V8N5_SERPR</name>
<dbReference type="Proteomes" id="UP000381260">
    <property type="component" value="Chromosome"/>
</dbReference>
<dbReference type="RefSeq" id="WP_153858167.1">
    <property type="nucleotide sequence ID" value="NZ_CP045913.1"/>
</dbReference>
<reference evidence="1 2" key="1">
    <citation type="submission" date="2019-11" db="EMBL/GenBank/DDBJ databases">
        <title>The Phosphoenolpyruvate Phosphotransferase System Regulates Serratia proteamaculans 336X Biofilm Formation and Wheat Roots colonization.</title>
        <authorList>
            <person name="Liu F."/>
        </authorList>
    </citation>
    <scope>NUCLEOTIDE SEQUENCE [LARGE SCALE GENOMIC DNA]</scope>
    <source>
        <strain evidence="1 2">336X</strain>
    </source>
</reference>
<dbReference type="GO" id="GO:0003677">
    <property type="term" value="F:DNA binding"/>
    <property type="evidence" value="ECO:0007669"/>
    <property type="project" value="InterPro"/>
</dbReference>
<dbReference type="Pfam" id="PF05944">
    <property type="entry name" value="Phage_term_smal"/>
    <property type="match status" value="1"/>
</dbReference>
<dbReference type="InterPro" id="IPR010270">
    <property type="entry name" value="Phage_P2_GpM"/>
</dbReference>
<gene>
    <name evidence="1" type="ORF">GHV41_07835</name>
</gene>
<dbReference type="AlphaFoldDB" id="A0A5Q2V8N5"/>
<organism evidence="1 2">
    <name type="scientific">Serratia proteamaculans</name>
    <dbReference type="NCBI Taxonomy" id="28151"/>
    <lineage>
        <taxon>Bacteria</taxon>
        <taxon>Pseudomonadati</taxon>
        <taxon>Pseudomonadota</taxon>
        <taxon>Gammaproteobacteria</taxon>
        <taxon>Enterobacterales</taxon>
        <taxon>Yersiniaceae</taxon>
        <taxon>Serratia</taxon>
    </lineage>
</organism>
<protein>
    <submittedName>
        <fullName evidence="1">Terminase</fullName>
    </submittedName>
</protein>
<evidence type="ECO:0000313" key="2">
    <source>
        <dbReference type="Proteomes" id="UP000381260"/>
    </source>
</evidence>
<evidence type="ECO:0000313" key="1">
    <source>
        <dbReference type="EMBL" id="QGH60758.1"/>
    </source>
</evidence>
<proteinExistence type="predicted"/>
<sequence>MAMSPCQRHRARIKAAKALDNREALTASPVSFHLQKLELEADVERLRSQPMTADRIDMKRDELLPRWLPTVEAYLAGEKRYMNPALVYCVIWLFDTGEMERALDWADIAISEGQAMPENFKSTMPAFVADTVLAWATGEAAAGHSIEPYFSRTFNNIRDKWRLHEDINAKWFKFAGLYLLRDENGAPRATAVEDVDVLEQADALLAQAEKYNKNAGVKTMRTKIAARINGLTAE</sequence>
<dbReference type="EMBL" id="CP045913">
    <property type="protein sequence ID" value="QGH60758.1"/>
    <property type="molecule type" value="Genomic_DNA"/>
</dbReference>